<dbReference type="SUPFAM" id="SSF55729">
    <property type="entry name" value="Acyl-CoA N-acyltransferases (Nat)"/>
    <property type="match status" value="1"/>
</dbReference>
<comment type="caution">
    <text evidence="2">The sequence shown here is derived from an EMBL/GenBank/DDBJ whole genome shotgun (WGS) entry which is preliminary data.</text>
</comment>
<dbReference type="STRING" id="512399.A8709_27370"/>
<dbReference type="AlphaFoldDB" id="A0A1C1A9J5"/>
<gene>
    <name evidence="2" type="ORF">A8709_27370</name>
</gene>
<accession>A0A1C1A9J5</accession>
<name>A0A1C1A9J5_9BACL</name>
<reference evidence="3" key="1">
    <citation type="submission" date="2016-05" db="EMBL/GenBank/DDBJ databases">
        <title>Paenibacillus oryzae. sp. nov., isolated from the rice root.</title>
        <authorList>
            <person name="Zhang J."/>
            <person name="Zhang X."/>
        </authorList>
    </citation>
    <scope>NUCLEOTIDE SEQUENCE [LARGE SCALE GENOMIC DNA]</scope>
    <source>
        <strain evidence="3">KCTC13222</strain>
    </source>
</reference>
<feature type="domain" description="N-acetyltransferase" evidence="1">
    <location>
        <begin position="9"/>
        <end position="176"/>
    </location>
</feature>
<organism evidence="2 3">
    <name type="scientific">Paenibacillus pectinilyticus</name>
    <dbReference type="NCBI Taxonomy" id="512399"/>
    <lineage>
        <taxon>Bacteria</taxon>
        <taxon>Bacillati</taxon>
        <taxon>Bacillota</taxon>
        <taxon>Bacilli</taxon>
        <taxon>Bacillales</taxon>
        <taxon>Paenibacillaceae</taxon>
        <taxon>Paenibacillus</taxon>
    </lineage>
</organism>
<sequence length="181" mass="20827">MLTKEGQQLEIRRLSHLDLQEIQALMLDVISRLPFQDLFAMDDEDYFLEIINGKGEVYGAFNKGELVAYSVLAFPGVSESNLGTEFGVPEKELPYVAVLDSTIVQESVRGLGLQRFFHELREKRAKEKGYLYLYSTVHPENRASINNLEAAGFTLQFTRPMYGGKNRHCYSKRLIWQHQTF</sequence>
<dbReference type="InterPro" id="IPR000182">
    <property type="entry name" value="GNAT_dom"/>
</dbReference>
<keyword evidence="3" id="KW-1185">Reference proteome</keyword>
<dbReference type="InterPro" id="IPR016181">
    <property type="entry name" value="Acyl_CoA_acyltransferase"/>
</dbReference>
<dbReference type="Pfam" id="PF00583">
    <property type="entry name" value="Acetyltransf_1"/>
    <property type="match status" value="1"/>
</dbReference>
<dbReference type="OrthoDB" id="8750087at2"/>
<protein>
    <recommendedName>
        <fullName evidence="1">N-acetyltransferase domain-containing protein</fullName>
    </recommendedName>
</protein>
<dbReference type="Proteomes" id="UP000093309">
    <property type="component" value="Unassembled WGS sequence"/>
</dbReference>
<dbReference type="EMBL" id="LYPC01000001">
    <property type="protein sequence ID" value="OCT17276.1"/>
    <property type="molecule type" value="Genomic_DNA"/>
</dbReference>
<evidence type="ECO:0000313" key="2">
    <source>
        <dbReference type="EMBL" id="OCT17276.1"/>
    </source>
</evidence>
<proteinExistence type="predicted"/>
<dbReference type="PROSITE" id="PS51186">
    <property type="entry name" value="GNAT"/>
    <property type="match status" value="1"/>
</dbReference>
<evidence type="ECO:0000313" key="3">
    <source>
        <dbReference type="Proteomes" id="UP000093309"/>
    </source>
</evidence>
<dbReference type="GO" id="GO:0016747">
    <property type="term" value="F:acyltransferase activity, transferring groups other than amino-acyl groups"/>
    <property type="evidence" value="ECO:0007669"/>
    <property type="project" value="InterPro"/>
</dbReference>
<dbReference type="Gene3D" id="3.40.630.30">
    <property type="match status" value="1"/>
</dbReference>
<evidence type="ECO:0000259" key="1">
    <source>
        <dbReference type="PROSITE" id="PS51186"/>
    </source>
</evidence>